<dbReference type="Pfam" id="PF22569">
    <property type="entry name" value="DCD_C"/>
    <property type="match status" value="1"/>
</dbReference>
<evidence type="ECO:0000313" key="4">
    <source>
        <dbReference type="EMBL" id="SUS03995.1"/>
    </source>
</evidence>
<dbReference type="EC" id="3.5.4.13" evidence="4"/>
<dbReference type="InterPro" id="IPR010550">
    <property type="entry name" value="DCD_N"/>
</dbReference>
<gene>
    <name evidence="4" type="ORF">DF3PB_1170013</name>
</gene>
<dbReference type="PANTHER" id="PTHR42680:SF3">
    <property type="entry name" value="DCTP DEAMINASE"/>
    <property type="match status" value="1"/>
</dbReference>
<name>A0A380T8A4_9ZZZZ</name>
<feature type="domain" description="2'-deoxycytidine 5'-triphosphate deaminase C-terminal" evidence="3">
    <location>
        <begin position="194"/>
        <end position="385"/>
    </location>
</feature>
<proteinExistence type="predicted"/>
<dbReference type="NCBIfam" id="NF005734">
    <property type="entry name" value="PRK07559.1"/>
    <property type="match status" value="1"/>
</dbReference>
<dbReference type="Pfam" id="PF06559">
    <property type="entry name" value="DCD_N"/>
    <property type="match status" value="1"/>
</dbReference>
<feature type="domain" description="2'-deoxycytidine 5'-triphosphate deaminase N-terminal" evidence="2">
    <location>
        <begin position="27"/>
        <end position="188"/>
    </location>
</feature>
<dbReference type="GO" id="GO:0008829">
    <property type="term" value="F:dCTP deaminase activity"/>
    <property type="evidence" value="ECO:0007669"/>
    <property type="project" value="UniProtKB-EC"/>
</dbReference>
<dbReference type="Gene3D" id="2.70.40.10">
    <property type="match status" value="2"/>
</dbReference>
<dbReference type="InterPro" id="IPR036157">
    <property type="entry name" value="dUTPase-like_sf"/>
</dbReference>
<evidence type="ECO:0000256" key="1">
    <source>
        <dbReference type="SAM" id="MobiDB-lite"/>
    </source>
</evidence>
<reference evidence="4" key="1">
    <citation type="submission" date="2018-07" db="EMBL/GenBank/DDBJ databases">
        <authorList>
            <person name="Quirk P.G."/>
            <person name="Krulwich T.A."/>
        </authorList>
    </citation>
    <scope>NUCLEOTIDE SEQUENCE</scope>
</reference>
<dbReference type="PANTHER" id="PTHR42680">
    <property type="entry name" value="DCTP DEAMINASE"/>
    <property type="match status" value="1"/>
</dbReference>
<dbReference type="InterPro" id="IPR053811">
    <property type="entry name" value="DCD_C"/>
</dbReference>
<accession>A0A380T8A4</accession>
<dbReference type="AlphaFoldDB" id="A0A380T8A4"/>
<sequence>MGTRDDAQAPQPAAAEADRRPVTARNSGLLPSQEIRDLVAAGAITGAEPIGEDQIQPASLDLRLDAVAHRVRASFLPGGGATVLQRIDEFGMHRFELGGGAVLEKGCVYIVPLMESLNLKGRLSGFANPKSSTGRLDVFTRLIADHGAVFDQVPAGYRGPLYAEISPRTFSIVVRRGSRLSQLRLRRGSAETGDSMLKRLQREVRVVDAVEGAADIDQGIAVTVDLSNGIGGGIVGWRARHHTGLIDLNLIDHYEVRDFWEPVRADTDGAVVLNPGDFYILASKEAVTVPPDHAAEMRAYDTRVGEFRVHYAGFFDPGFGFAATGGAGSRAVLEIRSFEVPFVLRDGQLVGRLVYERMTETPDKLYGTPIGSSYQRQSLALAKQFRHPDIGSCS</sequence>
<organism evidence="4">
    <name type="scientific">metagenome</name>
    <dbReference type="NCBI Taxonomy" id="256318"/>
    <lineage>
        <taxon>unclassified sequences</taxon>
        <taxon>metagenomes</taxon>
    </lineage>
</organism>
<feature type="region of interest" description="Disordered" evidence="1">
    <location>
        <begin position="1"/>
        <end position="27"/>
    </location>
</feature>
<dbReference type="EMBL" id="UIDG01000021">
    <property type="protein sequence ID" value="SUS03995.1"/>
    <property type="molecule type" value="Genomic_DNA"/>
</dbReference>
<dbReference type="SUPFAM" id="SSF51283">
    <property type="entry name" value="dUTPase-like"/>
    <property type="match status" value="2"/>
</dbReference>
<evidence type="ECO:0000259" key="3">
    <source>
        <dbReference type="Pfam" id="PF22569"/>
    </source>
</evidence>
<protein>
    <submittedName>
        <fullName evidence="4">2'-deoxycytidine 5'-triphosphate deaminase</fullName>
        <ecNumber evidence="4">3.5.4.13</ecNumber>
    </submittedName>
</protein>
<evidence type="ECO:0000259" key="2">
    <source>
        <dbReference type="Pfam" id="PF06559"/>
    </source>
</evidence>
<dbReference type="GO" id="GO:0009394">
    <property type="term" value="P:2'-deoxyribonucleotide metabolic process"/>
    <property type="evidence" value="ECO:0007669"/>
    <property type="project" value="InterPro"/>
</dbReference>
<keyword evidence="4" id="KW-0378">Hydrolase</keyword>